<dbReference type="EMBL" id="AZBU02000002">
    <property type="protein sequence ID" value="TKR94003.1"/>
    <property type="molecule type" value="Genomic_DNA"/>
</dbReference>
<reference evidence="1 2" key="1">
    <citation type="journal article" date="2015" name="Genome Biol.">
        <title>Comparative genomics of Steinernema reveals deeply conserved gene regulatory networks.</title>
        <authorList>
            <person name="Dillman A.R."/>
            <person name="Macchietto M."/>
            <person name="Porter C.F."/>
            <person name="Rogers A."/>
            <person name="Williams B."/>
            <person name="Antoshechkin I."/>
            <person name="Lee M.M."/>
            <person name="Goodwin Z."/>
            <person name="Lu X."/>
            <person name="Lewis E.E."/>
            <person name="Goodrich-Blair H."/>
            <person name="Stock S.P."/>
            <person name="Adams B.J."/>
            <person name="Sternberg P.W."/>
            <person name="Mortazavi A."/>
        </authorList>
    </citation>
    <scope>NUCLEOTIDE SEQUENCE [LARGE SCALE GENOMIC DNA]</scope>
    <source>
        <strain evidence="1 2">ALL</strain>
    </source>
</reference>
<sequence length="88" mass="9981">MRDRGFEILIQGESLTLGGNLKHFPSIESLFLFNPCSFRVFYKSMLFETSPRLSEPDPLTCFQKQNTPTPLSYESAKGQQFHPPGAII</sequence>
<name>A0A4U5PCR1_STECR</name>
<protein>
    <submittedName>
        <fullName evidence="1">Uncharacterized protein</fullName>
    </submittedName>
</protein>
<evidence type="ECO:0000313" key="2">
    <source>
        <dbReference type="Proteomes" id="UP000298663"/>
    </source>
</evidence>
<keyword evidence="2" id="KW-1185">Reference proteome</keyword>
<accession>A0A4U5PCR1</accession>
<dbReference type="Proteomes" id="UP000298663">
    <property type="component" value="Unassembled WGS sequence"/>
</dbReference>
<comment type="caution">
    <text evidence="1">The sequence shown here is derived from an EMBL/GenBank/DDBJ whole genome shotgun (WGS) entry which is preliminary data.</text>
</comment>
<proteinExistence type="predicted"/>
<evidence type="ECO:0000313" key="1">
    <source>
        <dbReference type="EMBL" id="TKR94003.1"/>
    </source>
</evidence>
<reference evidence="1 2" key="2">
    <citation type="journal article" date="2019" name="G3 (Bethesda)">
        <title>Hybrid Assembly of the Genome of the Entomopathogenic Nematode Steinernema carpocapsae Identifies the X-Chromosome.</title>
        <authorList>
            <person name="Serra L."/>
            <person name="Macchietto M."/>
            <person name="Macias-Munoz A."/>
            <person name="McGill C.J."/>
            <person name="Rodriguez I.M."/>
            <person name="Rodriguez B."/>
            <person name="Murad R."/>
            <person name="Mortazavi A."/>
        </authorList>
    </citation>
    <scope>NUCLEOTIDE SEQUENCE [LARGE SCALE GENOMIC DNA]</scope>
    <source>
        <strain evidence="1 2">ALL</strain>
    </source>
</reference>
<gene>
    <name evidence="1" type="ORF">L596_008355</name>
</gene>
<organism evidence="1 2">
    <name type="scientific">Steinernema carpocapsae</name>
    <name type="common">Entomopathogenic nematode</name>
    <dbReference type="NCBI Taxonomy" id="34508"/>
    <lineage>
        <taxon>Eukaryota</taxon>
        <taxon>Metazoa</taxon>
        <taxon>Ecdysozoa</taxon>
        <taxon>Nematoda</taxon>
        <taxon>Chromadorea</taxon>
        <taxon>Rhabditida</taxon>
        <taxon>Tylenchina</taxon>
        <taxon>Panagrolaimomorpha</taxon>
        <taxon>Strongyloidoidea</taxon>
        <taxon>Steinernematidae</taxon>
        <taxon>Steinernema</taxon>
    </lineage>
</organism>
<dbReference type="AlphaFoldDB" id="A0A4U5PCR1"/>